<protein>
    <submittedName>
        <fullName evidence="2">Uncharacterized protein</fullName>
    </submittedName>
</protein>
<dbReference type="AlphaFoldDB" id="A0A2T3AGN6"/>
<dbReference type="Proteomes" id="UP000241462">
    <property type="component" value="Unassembled WGS sequence"/>
</dbReference>
<proteinExistence type="predicted"/>
<feature type="region of interest" description="Disordered" evidence="1">
    <location>
        <begin position="72"/>
        <end position="170"/>
    </location>
</feature>
<accession>A0A2T3AGN6</accession>
<gene>
    <name evidence="2" type="ORF">BD289DRAFT_108497</name>
</gene>
<dbReference type="EMBL" id="KZ678392">
    <property type="protein sequence ID" value="PSR97373.1"/>
    <property type="molecule type" value="Genomic_DNA"/>
</dbReference>
<keyword evidence="3" id="KW-1185">Reference proteome</keyword>
<reference evidence="2 3" key="1">
    <citation type="journal article" date="2018" name="Mycol. Prog.">
        <title>Coniella lustricola, a new species from submerged detritus.</title>
        <authorList>
            <person name="Raudabaugh D.B."/>
            <person name="Iturriaga T."/>
            <person name="Carver A."/>
            <person name="Mondo S."/>
            <person name="Pangilinan J."/>
            <person name="Lipzen A."/>
            <person name="He G."/>
            <person name="Amirebrahimi M."/>
            <person name="Grigoriev I.V."/>
            <person name="Miller A.N."/>
        </authorList>
    </citation>
    <scope>NUCLEOTIDE SEQUENCE [LARGE SCALE GENOMIC DNA]</scope>
    <source>
        <strain evidence="2 3">B22-T-1</strain>
    </source>
</reference>
<feature type="compositionally biased region" description="Basic and acidic residues" evidence="1">
    <location>
        <begin position="159"/>
        <end position="170"/>
    </location>
</feature>
<organism evidence="2 3">
    <name type="scientific">Coniella lustricola</name>
    <dbReference type="NCBI Taxonomy" id="2025994"/>
    <lineage>
        <taxon>Eukaryota</taxon>
        <taxon>Fungi</taxon>
        <taxon>Dikarya</taxon>
        <taxon>Ascomycota</taxon>
        <taxon>Pezizomycotina</taxon>
        <taxon>Sordariomycetes</taxon>
        <taxon>Sordariomycetidae</taxon>
        <taxon>Diaporthales</taxon>
        <taxon>Schizoparmaceae</taxon>
        <taxon>Coniella</taxon>
    </lineage>
</organism>
<evidence type="ECO:0000313" key="3">
    <source>
        <dbReference type="Proteomes" id="UP000241462"/>
    </source>
</evidence>
<evidence type="ECO:0000313" key="2">
    <source>
        <dbReference type="EMBL" id="PSR97373.1"/>
    </source>
</evidence>
<name>A0A2T3AGN6_9PEZI</name>
<dbReference type="InParanoid" id="A0A2T3AGN6"/>
<sequence length="170" mass="18180">MSNMQVVGGWVDGVHGWCWGCQGAKAAIPRLFFVSSLAAVDQHRQDAYVHATVILAALQAGVSSRAADDGWADDWKGKNTMPPVLCGQPLARDPFPDQAAASGDQTVTNRLKIKRVTIGPSPRDGKVEPASKQPSSKSARVPRRTPHHPHPETPGGGIKKADKDGMDTDR</sequence>
<evidence type="ECO:0000256" key="1">
    <source>
        <dbReference type="SAM" id="MobiDB-lite"/>
    </source>
</evidence>